<sequence length="253" mass="27050">MLLITLAAAALAAPALATTPGAWFKVPSAPASGFEAVSASFYIDPASSWTTGYYAATQWSFQGHDVLYFGLQPRSRGDGSTTGHLTYSVFGAGSHVGDTRQCAPGADGGDGASCWLDIDFSAGRWYTIDVEVVQRSPDGSRRWNGTFVDDKGTRTYIASFWTDKSYGALGPNVAQWLEYYPFNGGTQVPAERECQPWFKILFGKPTVPGQTAVGVSLNKGAIDDKCAVAHGQNNYISEWTENGSLLVTAGIFS</sequence>
<feature type="signal peptide" evidence="1">
    <location>
        <begin position="1"/>
        <end position="17"/>
    </location>
</feature>
<organism evidence="2 3">
    <name type="scientific">Vanrija albida</name>
    <dbReference type="NCBI Taxonomy" id="181172"/>
    <lineage>
        <taxon>Eukaryota</taxon>
        <taxon>Fungi</taxon>
        <taxon>Dikarya</taxon>
        <taxon>Basidiomycota</taxon>
        <taxon>Agaricomycotina</taxon>
        <taxon>Tremellomycetes</taxon>
        <taxon>Trichosporonales</taxon>
        <taxon>Trichosporonaceae</taxon>
        <taxon>Vanrija</taxon>
    </lineage>
</organism>
<evidence type="ECO:0000256" key="1">
    <source>
        <dbReference type="SAM" id="SignalP"/>
    </source>
</evidence>
<dbReference type="Pfam" id="PF11958">
    <property type="entry name" value="DUF3472"/>
    <property type="match status" value="1"/>
</dbReference>
<dbReference type="RefSeq" id="XP_069212755.1">
    <property type="nucleotide sequence ID" value="XM_069349211.1"/>
</dbReference>
<evidence type="ECO:0008006" key="4">
    <source>
        <dbReference type="Google" id="ProtNLM"/>
    </source>
</evidence>
<feature type="chain" id="PRO_5046424677" description="Alginate lyase 2 domain-containing protein" evidence="1">
    <location>
        <begin position="18"/>
        <end position="253"/>
    </location>
</feature>
<name>A0ABR3QDL9_9TREE</name>
<keyword evidence="3" id="KW-1185">Reference proteome</keyword>
<comment type="caution">
    <text evidence="2">The sequence shown here is derived from an EMBL/GenBank/DDBJ whole genome shotgun (WGS) entry which is preliminary data.</text>
</comment>
<gene>
    <name evidence="2" type="ORF">Q8F55_000559</name>
</gene>
<dbReference type="Proteomes" id="UP001565368">
    <property type="component" value="Unassembled WGS sequence"/>
</dbReference>
<dbReference type="EMBL" id="JBBXJM010000001">
    <property type="protein sequence ID" value="KAL1412811.1"/>
    <property type="molecule type" value="Genomic_DNA"/>
</dbReference>
<reference evidence="2 3" key="1">
    <citation type="submission" date="2023-08" db="EMBL/GenBank/DDBJ databases">
        <title>Annotated Genome Sequence of Vanrija albida AlHP1.</title>
        <authorList>
            <person name="Herzog R."/>
        </authorList>
    </citation>
    <scope>NUCLEOTIDE SEQUENCE [LARGE SCALE GENOMIC DNA]</scope>
    <source>
        <strain evidence="2 3">AlHP1</strain>
    </source>
</reference>
<protein>
    <recommendedName>
        <fullName evidence="4">Alginate lyase 2 domain-containing protein</fullName>
    </recommendedName>
</protein>
<dbReference type="InterPro" id="IPR021862">
    <property type="entry name" value="DUF3472"/>
</dbReference>
<proteinExistence type="predicted"/>
<evidence type="ECO:0000313" key="3">
    <source>
        <dbReference type="Proteomes" id="UP001565368"/>
    </source>
</evidence>
<evidence type="ECO:0000313" key="2">
    <source>
        <dbReference type="EMBL" id="KAL1412811.1"/>
    </source>
</evidence>
<dbReference type="GeneID" id="95981602"/>
<keyword evidence="1" id="KW-0732">Signal</keyword>
<accession>A0ABR3QDL9</accession>